<evidence type="ECO:0000313" key="3">
    <source>
        <dbReference type="Proteomes" id="UP001066276"/>
    </source>
</evidence>
<accession>A0AAV7VG94</accession>
<dbReference type="Proteomes" id="UP001066276">
    <property type="component" value="Chromosome 2_1"/>
</dbReference>
<feature type="compositionally biased region" description="Basic and acidic residues" evidence="1">
    <location>
        <begin position="97"/>
        <end position="106"/>
    </location>
</feature>
<dbReference type="AlphaFoldDB" id="A0AAV7VG94"/>
<dbReference type="EMBL" id="JANPWB010000003">
    <property type="protein sequence ID" value="KAJ1199215.1"/>
    <property type="molecule type" value="Genomic_DNA"/>
</dbReference>
<feature type="region of interest" description="Disordered" evidence="1">
    <location>
        <begin position="97"/>
        <end position="118"/>
    </location>
</feature>
<evidence type="ECO:0000256" key="1">
    <source>
        <dbReference type="SAM" id="MobiDB-lite"/>
    </source>
</evidence>
<sequence length="118" mass="12601">MPACMVRSGRLGLSSGCGVHKTRARWPEMQICTAERSEAERHLVCVRAPHLTRAVVLFPCAACRGASPLAGARSADCRARPPIAGRGLTLSPVEVGPEERRCRADTPECPSFGSFAGR</sequence>
<comment type="caution">
    <text evidence="2">The sequence shown here is derived from an EMBL/GenBank/DDBJ whole genome shotgun (WGS) entry which is preliminary data.</text>
</comment>
<organism evidence="2 3">
    <name type="scientific">Pleurodeles waltl</name>
    <name type="common">Iberian ribbed newt</name>
    <dbReference type="NCBI Taxonomy" id="8319"/>
    <lineage>
        <taxon>Eukaryota</taxon>
        <taxon>Metazoa</taxon>
        <taxon>Chordata</taxon>
        <taxon>Craniata</taxon>
        <taxon>Vertebrata</taxon>
        <taxon>Euteleostomi</taxon>
        <taxon>Amphibia</taxon>
        <taxon>Batrachia</taxon>
        <taxon>Caudata</taxon>
        <taxon>Salamandroidea</taxon>
        <taxon>Salamandridae</taxon>
        <taxon>Pleurodelinae</taxon>
        <taxon>Pleurodeles</taxon>
    </lineage>
</organism>
<name>A0AAV7VG94_PLEWA</name>
<gene>
    <name evidence="2" type="ORF">NDU88_003053</name>
</gene>
<reference evidence="2" key="1">
    <citation type="journal article" date="2022" name="bioRxiv">
        <title>Sequencing and chromosome-scale assembly of the giantPleurodeles waltlgenome.</title>
        <authorList>
            <person name="Brown T."/>
            <person name="Elewa A."/>
            <person name="Iarovenko S."/>
            <person name="Subramanian E."/>
            <person name="Araus A.J."/>
            <person name="Petzold A."/>
            <person name="Susuki M."/>
            <person name="Suzuki K.-i.T."/>
            <person name="Hayashi T."/>
            <person name="Toyoda A."/>
            <person name="Oliveira C."/>
            <person name="Osipova E."/>
            <person name="Leigh N.D."/>
            <person name="Simon A."/>
            <person name="Yun M.H."/>
        </authorList>
    </citation>
    <scope>NUCLEOTIDE SEQUENCE</scope>
    <source>
        <strain evidence="2">20211129_DDA</strain>
        <tissue evidence="2">Liver</tissue>
    </source>
</reference>
<evidence type="ECO:0000313" key="2">
    <source>
        <dbReference type="EMBL" id="KAJ1199215.1"/>
    </source>
</evidence>
<keyword evidence="3" id="KW-1185">Reference proteome</keyword>
<protein>
    <submittedName>
        <fullName evidence="2">Uncharacterized protein</fullName>
    </submittedName>
</protein>
<proteinExistence type="predicted"/>